<name>A0ABT6TS71_9BACL</name>
<dbReference type="InterPro" id="IPR051313">
    <property type="entry name" value="Bact_iron-sidero_bind"/>
</dbReference>
<evidence type="ECO:0000313" key="9">
    <source>
        <dbReference type="Proteomes" id="UP001161691"/>
    </source>
</evidence>
<evidence type="ECO:0000313" key="8">
    <source>
        <dbReference type="EMBL" id="MDI4649701.1"/>
    </source>
</evidence>
<feature type="chain" id="PRO_5046469502" evidence="6">
    <location>
        <begin position="23"/>
        <end position="335"/>
    </location>
</feature>
<evidence type="ECO:0000256" key="4">
    <source>
        <dbReference type="ARBA" id="ARBA00022729"/>
    </source>
</evidence>
<feature type="domain" description="Fe/B12 periplasmic-binding" evidence="7">
    <location>
        <begin position="81"/>
        <end position="335"/>
    </location>
</feature>
<keyword evidence="9" id="KW-1185">Reference proteome</keyword>
<dbReference type="PANTHER" id="PTHR30532">
    <property type="entry name" value="IRON III DICITRATE-BINDING PERIPLASMIC PROTEIN"/>
    <property type="match status" value="1"/>
</dbReference>
<gene>
    <name evidence="8" type="ORF">KB449_32535</name>
</gene>
<comment type="similarity">
    <text evidence="2">Belongs to the bacterial solute-binding protein 8 family.</text>
</comment>
<feature type="compositionally biased region" description="Low complexity" evidence="5">
    <location>
        <begin position="39"/>
        <end position="63"/>
    </location>
</feature>
<dbReference type="Proteomes" id="UP001161691">
    <property type="component" value="Unassembled WGS sequence"/>
</dbReference>
<dbReference type="PROSITE" id="PS51257">
    <property type="entry name" value="PROKAR_LIPOPROTEIN"/>
    <property type="match status" value="1"/>
</dbReference>
<reference evidence="8" key="1">
    <citation type="submission" date="2023-04" db="EMBL/GenBank/DDBJ databases">
        <title>Comparative genomic analysis of Cohnella hashimotonis sp. nov., isolated from the International Space Station.</title>
        <authorList>
            <person name="Venkateswaran K."/>
            <person name="Simpson A."/>
        </authorList>
    </citation>
    <scope>NUCLEOTIDE SEQUENCE</scope>
    <source>
        <strain evidence="8">F6_2S_P_1</strain>
    </source>
</reference>
<dbReference type="Pfam" id="PF01497">
    <property type="entry name" value="Peripla_BP_2"/>
    <property type="match status" value="1"/>
</dbReference>
<protein>
    <submittedName>
        <fullName evidence="8">ABC transporter substrate-binding protein</fullName>
    </submittedName>
</protein>
<evidence type="ECO:0000256" key="5">
    <source>
        <dbReference type="SAM" id="MobiDB-lite"/>
    </source>
</evidence>
<evidence type="ECO:0000256" key="6">
    <source>
        <dbReference type="SAM" id="SignalP"/>
    </source>
</evidence>
<feature type="compositionally biased region" description="Polar residues" evidence="5">
    <location>
        <begin position="28"/>
        <end position="38"/>
    </location>
</feature>
<dbReference type="Gene3D" id="3.40.50.1980">
    <property type="entry name" value="Nitrogenase molybdenum iron protein domain"/>
    <property type="match status" value="2"/>
</dbReference>
<comment type="caution">
    <text evidence="8">The sequence shown here is derived from an EMBL/GenBank/DDBJ whole genome shotgun (WGS) entry which is preliminary data.</text>
</comment>
<keyword evidence="3" id="KW-0813">Transport</keyword>
<feature type="region of interest" description="Disordered" evidence="5">
    <location>
        <begin position="28"/>
        <end position="65"/>
    </location>
</feature>
<evidence type="ECO:0000259" key="7">
    <source>
        <dbReference type="PROSITE" id="PS50983"/>
    </source>
</evidence>
<evidence type="ECO:0000256" key="3">
    <source>
        <dbReference type="ARBA" id="ARBA00022448"/>
    </source>
</evidence>
<sequence length="335" mass="36302">MLQRMKHFSALSLILMIVLTLAACGQNNKTNSASNQQRPSASLAASEIPSSSSSASDNPASGPLTIQDARGELKLEKVPSRIVAMDFSFTDMLVSLGVQPVGIADDGSADLFMDTVKEKLGTYTSVGSRYEPNIELISSLQPDLIIADINKHGAALDQLGQIAPVLVLDDFQADYDQMLKNFDIIAKAVDKEQEAVARLTQHNALVKDTQEKLSASGLTVLPAVVNPKGFFGHSDHSYTGSIVKLLGFTDPLANETSYPELTLEQLSELNPQSLFLMPTADVTIVNEWEKNPLWSKLDAVADNRVFTVERRNWSLSRGLLGSEQIMADIAANLGK</sequence>
<dbReference type="CDD" id="cd01146">
    <property type="entry name" value="FhuD"/>
    <property type="match status" value="1"/>
</dbReference>
<evidence type="ECO:0000256" key="2">
    <source>
        <dbReference type="ARBA" id="ARBA00008814"/>
    </source>
</evidence>
<dbReference type="PANTHER" id="PTHR30532:SF29">
    <property type="entry name" value="FE(3+) DICITRATE-BINDING PERIPLASMIC PROTEIN"/>
    <property type="match status" value="1"/>
</dbReference>
<dbReference type="RefSeq" id="WP_282912311.1">
    <property type="nucleotide sequence ID" value="NZ_JAGRPV010000001.1"/>
</dbReference>
<evidence type="ECO:0000256" key="1">
    <source>
        <dbReference type="ARBA" id="ARBA00004196"/>
    </source>
</evidence>
<keyword evidence="4 6" id="KW-0732">Signal</keyword>
<dbReference type="EMBL" id="JAGRPV010000001">
    <property type="protein sequence ID" value="MDI4649701.1"/>
    <property type="molecule type" value="Genomic_DNA"/>
</dbReference>
<dbReference type="SUPFAM" id="SSF53807">
    <property type="entry name" value="Helical backbone' metal receptor"/>
    <property type="match status" value="1"/>
</dbReference>
<proteinExistence type="inferred from homology"/>
<organism evidence="8 9">
    <name type="scientific">Cohnella hashimotonis</name>
    <dbReference type="NCBI Taxonomy" id="2826895"/>
    <lineage>
        <taxon>Bacteria</taxon>
        <taxon>Bacillati</taxon>
        <taxon>Bacillota</taxon>
        <taxon>Bacilli</taxon>
        <taxon>Bacillales</taxon>
        <taxon>Paenibacillaceae</taxon>
        <taxon>Cohnella</taxon>
    </lineage>
</organism>
<dbReference type="InterPro" id="IPR002491">
    <property type="entry name" value="ABC_transptr_periplasmic_BD"/>
</dbReference>
<feature type="signal peptide" evidence="6">
    <location>
        <begin position="1"/>
        <end position="22"/>
    </location>
</feature>
<dbReference type="PROSITE" id="PS50983">
    <property type="entry name" value="FE_B12_PBP"/>
    <property type="match status" value="1"/>
</dbReference>
<accession>A0ABT6TS71</accession>
<comment type="subcellular location">
    <subcellularLocation>
        <location evidence="1">Cell envelope</location>
    </subcellularLocation>
</comment>